<keyword evidence="8" id="KW-1133">Transmembrane helix</keyword>
<dbReference type="GO" id="GO:0006308">
    <property type="term" value="P:DNA catabolic process"/>
    <property type="evidence" value="ECO:0000318"/>
    <property type="project" value="GO_Central"/>
</dbReference>
<name>A0A2G2XYC2_CAPAN</name>
<dbReference type="Proteomes" id="UP000222542">
    <property type="component" value="Unassembled WGS sequence"/>
</dbReference>
<sequence>MRKAAMCFSLSQFPRCRIQILTNSWWQSFHHISRIGRGSISSKVLAAGKHGLEGRYNSTENRTLTTKSEGKNKAAFIRKTTIRHEILDEATKSEVEYSSEITEIGSTQYVDIRQTIVENKDLAKLMTFIIFDIETTGFSRENERIIEIALRDLNGGVNSTFQTLVNPGCSVPNSHIHGITTGMVKRPEVPRMGDLIPILLRYVGSRQKPDGYVVLIAHNARGFDVPFLIKEFSRYSFDIPPNWLFIDTLPLAREVMKSGGLSTCLNCLCLKIFQFLHVLILIFFITFAFQSGKKAPPKVSLHALGQHYGIPFVGSAHRAMADVHMLSAIFQRLTFDLKLTIPSLIEGHSFWPSEVGSKKKKKTPG</sequence>
<evidence type="ECO:0000256" key="1">
    <source>
        <dbReference type="ARBA" id="ARBA00001946"/>
    </source>
</evidence>
<reference evidence="10 11" key="2">
    <citation type="journal article" date="2017" name="Genome Biol.">
        <title>New reference genome sequences of hot pepper reveal the massive evolution of plant disease-resistance genes by retroduplication.</title>
        <authorList>
            <person name="Kim S."/>
            <person name="Park J."/>
            <person name="Yeom S.I."/>
            <person name="Kim Y.M."/>
            <person name="Seo E."/>
            <person name="Kim K.T."/>
            <person name="Kim M.S."/>
            <person name="Lee J.M."/>
            <person name="Cheong K."/>
            <person name="Shin H.S."/>
            <person name="Kim S.B."/>
            <person name="Han K."/>
            <person name="Lee J."/>
            <person name="Park M."/>
            <person name="Lee H.A."/>
            <person name="Lee H.Y."/>
            <person name="Lee Y."/>
            <person name="Oh S."/>
            <person name="Lee J.H."/>
            <person name="Choi E."/>
            <person name="Choi E."/>
            <person name="Lee S.E."/>
            <person name="Jeon J."/>
            <person name="Kim H."/>
            <person name="Choi G."/>
            <person name="Song H."/>
            <person name="Lee J."/>
            <person name="Lee S.C."/>
            <person name="Kwon J.K."/>
            <person name="Lee H.Y."/>
            <person name="Koo N."/>
            <person name="Hong Y."/>
            <person name="Kim R.W."/>
            <person name="Kang W.H."/>
            <person name="Huh J.H."/>
            <person name="Kang B.C."/>
            <person name="Yang T.J."/>
            <person name="Lee Y.H."/>
            <person name="Bennetzen J.L."/>
            <person name="Choi D."/>
        </authorList>
    </citation>
    <scope>NUCLEOTIDE SEQUENCE [LARGE SCALE GENOMIC DNA]</scope>
    <source>
        <strain evidence="11">cv. CM334</strain>
    </source>
</reference>
<dbReference type="PANTHER" id="PTHR13058:SF19">
    <property type="entry name" value="LD40940P"/>
    <property type="match status" value="1"/>
</dbReference>
<dbReference type="GO" id="GO:0005739">
    <property type="term" value="C:mitochondrion"/>
    <property type="evidence" value="ECO:0007669"/>
    <property type="project" value="EnsemblPlants"/>
</dbReference>
<evidence type="ECO:0000256" key="5">
    <source>
        <dbReference type="ARBA" id="ARBA00022839"/>
    </source>
</evidence>
<protein>
    <recommendedName>
        <fullName evidence="9">Exonuclease domain-containing protein</fullName>
    </recommendedName>
</protein>
<feature type="transmembrane region" description="Helical" evidence="8">
    <location>
        <begin position="272"/>
        <end position="289"/>
    </location>
</feature>
<keyword evidence="8" id="KW-0812">Transmembrane</keyword>
<keyword evidence="6" id="KW-0460">Magnesium</keyword>
<keyword evidence="8" id="KW-0472">Membrane</keyword>
<gene>
    <name evidence="10" type="ORF">T459_33677</name>
</gene>
<dbReference type="PANTHER" id="PTHR13058">
    <property type="entry name" value="THREE PRIME REPAIR EXONUCLEASE 1, 2"/>
    <property type="match status" value="1"/>
</dbReference>
<dbReference type="SUPFAM" id="SSF53098">
    <property type="entry name" value="Ribonuclease H-like"/>
    <property type="match status" value="1"/>
</dbReference>
<dbReference type="STRING" id="4072.A0A2G2XYC2"/>
<dbReference type="InterPro" id="IPR036397">
    <property type="entry name" value="RNaseH_sf"/>
</dbReference>
<evidence type="ECO:0000256" key="2">
    <source>
        <dbReference type="ARBA" id="ARBA00022722"/>
    </source>
</evidence>
<dbReference type="GO" id="GO:0009536">
    <property type="term" value="C:plastid"/>
    <property type="evidence" value="ECO:0007669"/>
    <property type="project" value="EnsemblPlants"/>
</dbReference>
<comment type="cofactor">
    <cofactor evidence="1">
        <name>Mg(2+)</name>
        <dbReference type="ChEBI" id="CHEBI:18420"/>
    </cofactor>
</comment>
<dbReference type="GO" id="GO:0003676">
    <property type="term" value="F:nucleic acid binding"/>
    <property type="evidence" value="ECO:0007669"/>
    <property type="project" value="InterPro"/>
</dbReference>
<dbReference type="GO" id="GO:0046872">
    <property type="term" value="F:metal ion binding"/>
    <property type="evidence" value="ECO:0007669"/>
    <property type="project" value="UniProtKB-KW"/>
</dbReference>
<reference evidence="10 11" key="1">
    <citation type="journal article" date="2014" name="Nat. Genet.">
        <title>Genome sequence of the hot pepper provides insights into the evolution of pungency in Capsicum species.</title>
        <authorList>
            <person name="Kim S."/>
            <person name="Park M."/>
            <person name="Yeom S.I."/>
            <person name="Kim Y.M."/>
            <person name="Lee J.M."/>
            <person name="Lee H.A."/>
            <person name="Seo E."/>
            <person name="Choi J."/>
            <person name="Cheong K."/>
            <person name="Kim K.T."/>
            <person name="Jung K."/>
            <person name="Lee G.W."/>
            <person name="Oh S.K."/>
            <person name="Bae C."/>
            <person name="Kim S.B."/>
            <person name="Lee H.Y."/>
            <person name="Kim S.Y."/>
            <person name="Kim M.S."/>
            <person name="Kang B.C."/>
            <person name="Jo Y.D."/>
            <person name="Yang H.B."/>
            <person name="Jeong H.J."/>
            <person name="Kang W.H."/>
            <person name="Kwon J.K."/>
            <person name="Shin C."/>
            <person name="Lim J.Y."/>
            <person name="Park J.H."/>
            <person name="Huh J.H."/>
            <person name="Kim J.S."/>
            <person name="Kim B.D."/>
            <person name="Cohen O."/>
            <person name="Paran I."/>
            <person name="Suh M.C."/>
            <person name="Lee S.B."/>
            <person name="Kim Y.K."/>
            <person name="Shin Y."/>
            <person name="Noh S.J."/>
            <person name="Park J."/>
            <person name="Seo Y.S."/>
            <person name="Kwon S.Y."/>
            <person name="Kim H.A."/>
            <person name="Park J.M."/>
            <person name="Kim H.J."/>
            <person name="Choi S.B."/>
            <person name="Bosland P.W."/>
            <person name="Reeves G."/>
            <person name="Jo S.H."/>
            <person name="Lee B.W."/>
            <person name="Cho H.T."/>
            <person name="Choi H.S."/>
            <person name="Lee M.S."/>
            <person name="Yu Y."/>
            <person name="Do Choi Y."/>
            <person name="Park B.S."/>
            <person name="van Deynze A."/>
            <person name="Ashrafi H."/>
            <person name="Hill T."/>
            <person name="Kim W.T."/>
            <person name="Pai H.S."/>
            <person name="Ahn H.K."/>
            <person name="Yeam I."/>
            <person name="Giovannoni J.J."/>
            <person name="Rose J.K."/>
            <person name="Sorensen I."/>
            <person name="Lee S.J."/>
            <person name="Kim R.W."/>
            <person name="Choi I.Y."/>
            <person name="Choi B.S."/>
            <person name="Lim J.S."/>
            <person name="Lee Y.H."/>
            <person name="Choi D."/>
        </authorList>
    </citation>
    <scope>NUCLEOTIDE SEQUENCE [LARGE SCALE GENOMIC DNA]</scope>
    <source>
        <strain evidence="11">cv. CM334</strain>
    </source>
</reference>
<keyword evidence="2" id="KW-0540">Nuclease</keyword>
<dbReference type="OMA" id="IPPDWLF"/>
<comment type="caution">
    <text evidence="10">The sequence shown here is derived from an EMBL/GenBank/DDBJ whole genome shotgun (WGS) entry which is preliminary data.</text>
</comment>
<feature type="domain" description="Exonuclease" evidence="9">
    <location>
        <begin position="127"/>
        <end position="339"/>
    </location>
</feature>
<accession>A0A2G2XYC2</accession>
<dbReference type="CDD" id="cd06127">
    <property type="entry name" value="DEDDh"/>
    <property type="match status" value="1"/>
</dbReference>
<dbReference type="Gramene" id="PHT62460">
    <property type="protein sequence ID" value="PHT62460"/>
    <property type="gene ID" value="T459_33677"/>
</dbReference>
<dbReference type="Gene3D" id="3.30.420.10">
    <property type="entry name" value="Ribonuclease H-like superfamily/Ribonuclease H"/>
    <property type="match status" value="1"/>
</dbReference>
<keyword evidence="4" id="KW-0378">Hydrolase</keyword>
<dbReference type="InterPro" id="IPR012337">
    <property type="entry name" value="RNaseH-like_sf"/>
</dbReference>
<keyword evidence="11" id="KW-1185">Reference proteome</keyword>
<dbReference type="GO" id="GO:0008296">
    <property type="term" value="F:3'-5'-DNA exonuclease activity"/>
    <property type="evidence" value="ECO:0000318"/>
    <property type="project" value="GO_Central"/>
</dbReference>
<dbReference type="InterPro" id="IPR013520">
    <property type="entry name" value="Ribonucl_H"/>
</dbReference>
<dbReference type="SMART" id="SM00479">
    <property type="entry name" value="EXOIII"/>
    <property type="match status" value="1"/>
</dbReference>
<evidence type="ECO:0000256" key="4">
    <source>
        <dbReference type="ARBA" id="ARBA00022801"/>
    </source>
</evidence>
<dbReference type="Pfam" id="PF00929">
    <property type="entry name" value="RNase_T"/>
    <property type="match status" value="1"/>
</dbReference>
<keyword evidence="5" id="KW-0269">Exonuclease</keyword>
<comment type="similarity">
    <text evidence="7">Belongs to the exonuclease superfamily. TREX family.</text>
</comment>
<evidence type="ECO:0000256" key="3">
    <source>
        <dbReference type="ARBA" id="ARBA00022723"/>
    </source>
</evidence>
<keyword evidence="3" id="KW-0479">Metal-binding</keyword>
<evidence type="ECO:0000256" key="7">
    <source>
        <dbReference type="ARBA" id="ARBA00025769"/>
    </source>
</evidence>
<evidence type="ECO:0000256" key="6">
    <source>
        <dbReference type="ARBA" id="ARBA00022842"/>
    </source>
</evidence>
<dbReference type="GO" id="GO:0005737">
    <property type="term" value="C:cytoplasm"/>
    <property type="evidence" value="ECO:0000318"/>
    <property type="project" value="GO_Central"/>
</dbReference>
<evidence type="ECO:0000313" key="10">
    <source>
        <dbReference type="EMBL" id="PHT62460.1"/>
    </source>
</evidence>
<organism evidence="10 11">
    <name type="scientific">Capsicum annuum</name>
    <name type="common">Capsicum pepper</name>
    <dbReference type="NCBI Taxonomy" id="4072"/>
    <lineage>
        <taxon>Eukaryota</taxon>
        <taxon>Viridiplantae</taxon>
        <taxon>Streptophyta</taxon>
        <taxon>Embryophyta</taxon>
        <taxon>Tracheophyta</taxon>
        <taxon>Spermatophyta</taxon>
        <taxon>Magnoliopsida</taxon>
        <taxon>eudicotyledons</taxon>
        <taxon>Gunneridae</taxon>
        <taxon>Pentapetalae</taxon>
        <taxon>asterids</taxon>
        <taxon>lamiids</taxon>
        <taxon>Solanales</taxon>
        <taxon>Solanaceae</taxon>
        <taxon>Solanoideae</taxon>
        <taxon>Capsiceae</taxon>
        <taxon>Capsicum</taxon>
    </lineage>
</organism>
<evidence type="ECO:0000313" key="11">
    <source>
        <dbReference type="Proteomes" id="UP000222542"/>
    </source>
</evidence>
<evidence type="ECO:0000256" key="8">
    <source>
        <dbReference type="SAM" id="Phobius"/>
    </source>
</evidence>
<dbReference type="InterPro" id="IPR040393">
    <property type="entry name" value="TREX1/2"/>
</dbReference>
<dbReference type="AlphaFoldDB" id="A0A2G2XYC2"/>
<evidence type="ECO:0000259" key="9">
    <source>
        <dbReference type="SMART" id="SM00479"/>
    </source>
</evidence>
<proteinExistence type="inferred from homology"/>
<dbReference type="EMBL" id="AYRZ02000076">
    <property type="protein sequence ID" value="PHT62460.1"/>
    <property type="molecule type" value="Genomic_DNA"/>
</dbReference>